<evidence type="ECO:0000256" key="6">
    <source>
        <dbReference type="ARBA" id="ARBA00022989"/>
    </source>
</evidence>
<reference evidence="10 11" key="1">
    <citation type="submission" date="2018-08" db="EMBL/GenBank/DDBJ databases">
        <title>Meiothermus cateniformans JCM 15151 genome sequencing project.</title>
        <authorList>
            <person name="Da Costa M.S."/>
            <person name="Albuquerque L."/>
            <person name="Raposo P."/>
            <person name="Froufe H.J.C."/>
            <person name="Barroso C.S."/>
            <person name="Egas C."/>
        </authorList>
    </citation>
    <scope>NUCLEOTIDE SEQUENCE [LARGE SCALE GENOMIC DNA]</scope>
    <source>
        <strain evidence="10 11">JCM 15151</strain>
    </source>
</reference>
<evidence type="ECO:0000256" key="1">
    <source>
        <dbReference type="ARBA" id="ARBA00004203"/>
    </source>
</evidence>
<proteinExistence type="predicted"/>
<evidence type="ECO:0000256" key="4">
    <source>
        <dbReference type="ARBA" id="ARBA00022692"/>
    </source>
</evidence>
<dbReference type="Proteomes" id="UP000266089">
    <property type="component" value="Unassembled WGS sequence"/>
</dbReference>
<dbReference type="Gene3D" id="3.30.700.10">
    <property type="entry name" value="Glycoprotein, Type 4 Pilin"/>
    <property type="match status" value="1"/>
</dbReference>
<dbReference type="OrthoDB" id="27581at2"/>
<dbReference type="PROSITE" id="PS00409">
    <property type="entry name" value="PROKAR_NTER_METHYL"/>
    <property type="match status" value="1"/>
</dbReference>
<dbReference type="GO" id="GO:0009279">
    <property type="term" value="C:cell outer membrane"/>
    <property type="evidence" value="ECO:0007669"/>
    <property type="project" value="UniProtKB-SubCell"/>
</dbReference>
<dbReference type="Pfam" id="PF07963">
    <property type="entry name" value="N_methyl"/>
    <property type="match status" value="1"/>
</dbReference>
<evidence type="ECO:0000256" key="5">
    <source>
        <dbReference type="ARBA" id="ARBA00022764"/>
    </source>
</evidence>
<keyword evidence="6 9" id="KW-1133">Transmembrane helix</keyword>
<dbReference type="EMBL" id="QWKX01000138">
    <property type="protein sequence ID" value="RIH74223.1"/>
    <property type="molecule type" value="Genomic_DNA"/>
</dbReference>
<accession>A0A399DS39</accession>
<protein>
    <submittedName>
        <fullName evidence="10">Type II secretion system protein G</fullName>
    </submittedName>
</protein>
<keyword evidence="8" id="KW-0998">Cell outer membrane</keyword>
<dbReference type="RefSeq" id="WP_119361864.1">
    <property type="nucleotide sequence ID" value="NZ_JBHSXZ010000032.1"/>
</dbReference>
<keyword evidence="3" id="KW-0488">Methylation</keyword>
<dbReference type="AlphaFoldDB" id="A0A399DS39"/>
<organism evidence="10 11">
    <name type="scientific">Meiothermus taiwanensis</name>
    <dbReference type="NCBI Taxonomy" id="172827"/>
    <lineage>
        <taxon>Bacteria</taxon>
        <taxon>Thermotogati</taxon>
        <taxon>Deinococcota</taxon>
        <taxon>Deinococci</taxon>
        <taxon>Thermales</taxon>
        <taxon>Thermaceae</taxon>
        <taxon>Meiothermus</taxon>
    </lineage>
</organism>
<dbReference type="InterPro" id="IPR012902">
    <property type="entry name" value="N_methyl_site"/>
</dbReference>
<keyword evidence="4 9" id="KW-0812">Transmembrane</keyword>
<evidence type="ECO:0000256" key="8">
    <source>
        <dbReference type="ARBA" id="ARBA00023237"/>
    </source>
</evidence>
<dbReference type="InterPro" id="IPR045584">
    <property type="entry name" value="Pilin-like"/>
</dbReference>
<comment type="caution">
    <text evidence="10">The sequence shown here is derived from an EMBL/GenBank/DDBJ whole genome shotgun (WGS) entry which is preliminary data.</text>
</comment>
<dbReference type="NCBIfam" id="TIGR02532">
    <property type="entry name" value="IV_pilin_GFxxxE"/>
    <property type="match status" value="1"/>
</dbReference>
<evidence type="ECO:0000256" key="3">
    <source>
        <dbReference type="ARBA" id="ARBA00022481"/>
    </source>
</evidence>
<evidence type="ECO:0000313" key="10">
    <source>
        <dbReference type="EMBL" id="RIH74223.1"/>
    </source>
</evidence>
<sequence>MQQRGFTLIELLIVIAIIGILAAVLVPNLLHARRTAEDRAALAHAQNVSKAAFAYVAEDPSRAVITTSDCTGGYNAGGYIAPSPGSSVSACTVSDSDNDGIPEVSVTSRLGTTYTLP</sequence>
<dbReference type="PANTHER" id="PTHR30093:SF44">
    <property type="entry name" value="TYPE II SECRETION SYSTEM CORE PROTEIN G"/>
    <property type="match status" value="1"/>
</dbReference>
<dbReference type="GO" id="GO:0042597">
    <property type="term" value="C:periplasmic space"/>
    <property type="evidence" value="ECO:0007669"/>
    <property type="project" value="UniProtKB-SubCell"/>
</dbReference>
<dbReference type="PANTHER" id="PTHR30093">
    <property type="entry name" value="GENERAL SECRETION PATHWAY PROTEIN G"/>
    <property type="match status" value="1"/>
</dbReference>
<dbReference type="SUPFAM" id="SSF54523">
    <property type="entry name" value="Pili subunits"/>
    <property type="match status" value="1"/>
</dbReference>
<feature type="transmembrane region" description="Helical" evidence="9">
    <location>
        <begin position="6"/>
        <end position="30"/>
    </location>
</feature>
<evidence type="ECO:0000256" key="2">
    <source>
        <dbReference type="ARBA" id="ARBA00004418"/>
    </source>
</evidence>
<comment type="subcellular location">
    <subcellularLocation>
        <location evidence="1">Cell outer membrane</location>
        <topology evidence="1">Single-pass membrane protein</topology>
    </subcellularLocation>
    <subcellularLocation>
        <location evidence="2">Periplasm</location>
    </subcellularLocation>
</comment>
<keyword evidence="5" id="KW-0574">Periplasm</keyword>
<evidence type="ECO:0000256" key="7">
    <source>
        <dbReference type="ARBA" id="ARBA00023136"/>
    </source>
</evidence>
<gene>
    <name evidence="10" type="primary">epsG_2</name>
    <name evidence="10" type="ORF">Mcate_02798</name>
</gene>
<keyword evidence="7 9" id="KW-0472">Membrane</keyword>
<name>A0A399DS39_9DEIN</name>
<evidence type="ECO:0000256" key="9">
    <source>
        <dbReference type="SAM" id="Phobius"/>
    </source>
</evidence>
<evidence type="ECO:0000313" key="11">
    <source>
        <dbReference type="Proteomes" id="UP000266089"/>
    </source>
</evidence>